<feature type="region of interest" description="Disordered" evidence="1">
    <location>
        <begin position="1791"/>
        <end position="1819"/>
    </location>
</feature>
<proteinExistence type="predicted"/>
<evidence type="ECO:0000313" key="2">
    <source>
        <dbReference type="EMBL" id="SBS80459.1"/>
    </source>
</evidence>
<evidence type="ECO:0000313" key="3">
    <source>
        <dbReference type="Proteomes" id="UP000078546"/>
    </source>
</evidence>
<feature type="region of interest" description="Disordered" evidence="1">
    <location>
        <begin position="883"/>
        <end position="907"/>
    </location>
</feature>
<reference evidence="3" key="1">
    <citation type="submission" date="2016-05" db="EMBL/GenBank/DDBJ databases">
        <authorList>
            <person name="Naeem Raeece"/>
        </authorList>
    </citation>
    <scope>NUCLEOTIDE SEQUENCE [LARGE SCALE GENOMIC DNA]</scope>
</reference>
<sequence length="2095" mass="241893">MEGSNHPTFECGDTGQERRNSITTAYATEPIQNNDNIEKCGETGQINLEEGKEGYHVESTKVEKERYHVENPEGKPEFVNYMNYFFIENKSRVDIYFEVKNGLKNGNPSLCYLLKYISLLSHIIYFHEMKHQKLLTSIDVENIKNVIYKNEDINANSYSVTYNCLVFLLEIIKLSTHIGVKCYAYFQLVRNFNTIKVLFLCNFTFHKIKNKDNFYILRENEAVFIDNFVTLNIVHILNNENKILRICGLKLCHLFVKNICHNSYILNYVLNTIWKEINYDEFVHALSIFTQMIQFLNNDVVYHVVKKMYLTLLVRRKEGGKCFYGKPFYSNYFNTNILFDDKNRKNETSNDSICVNNKGNTHFNKKEFKNENLLHIVRDHFSYTTCIFLGKIATKLHNFMPYVSYYLYTKLWNIINNLFEIDFLPDHDQVIINILDLYFYSTTLLSCKNETLLNLQIFTLKFILNVPQTELMTKRNISYFALRSILFLIKNKKMNITLYKFVEEKEEKHSIEKNDPYYCYFSFISTITDYELIHWMNRLQLRNDLTTFMFVRIVYTFFKAQKNNINCFNHAREESIKGDQLPSVNNLYGDLFINKFLSTLEEVTPDMYIQRKHELGQNGASFLWCNKSHYATHRNDENIGAKRDVTDIGVDKVEGDRYMKADSLLKENRQGEGNPEGQDRGKFFFTITVSDEDSEKQHGKEKQSKVNENSPINGLEEKRVNSFFENFIKKARENEKNNEVNIKQLDVTLRIKKKDHTEKKKCSEKKQKLTQKSVNRTGKKKKKKKNLSELKTIQGEKGNAKSHSCDVEPNGTSPKSSSGDVYGSRDTGVNGEKNMSEEGKNASMEATKCKKSDAKGKGENSSIASSVSISSEVSSDAISEISNGEGSVADAGEDVPPLTNSHEGEEDAENVDKQFLLYCYDVLKKNKIKLSNLVREDQMDCNYFKDNFFLRFKKIFLKKKKKKIMTSDSYENNQFYYEHLYKCKGTSKENTPSDFTLRNIMFIKILFFLYKHCSFILLKLNILKCVAMMSRYLVYQEDQENFLIIFNYFFVNYVSGKREENGEEAFLSSVRSDIIGASASCPNILAYVHNMGAEKISVTFGHNVFYGSDTSHMGSVIMSSDSSILDEKTNFDLYLSDLQKEKGEGITMERIDISSFRNNRNALNRCVCTYLVDIINKLRNCESCQIINSIFQTFCNDEFIPFFVIFFGLSRESLIHHLCDPFFFLTKKGKDTDVTHGHIDGVHSYSNTTHSQNAWEKASLGDWSGYEMNIRKRADNGENSYLINGSNFLKTFPLFQIDQSSYRNVKLLFYFSFFNFRKNVEIMNGMRKKAFLFLDILDNMFLFKKRGRILCNMHRKDKQLEKKKKTCTRHANEEVMTQSSGDEKKKGNGTTGVFSRLELHRVKAVESSSGGGQINEKGNLSCAAANLSSAEANLSGAAANLSGAAANLSGAEANLSGAAANLSGAEANLLCEREIFINQSESNVANSSDTCSSSLSSSSYASCASYSSTEESDIHSDDFSLSSVSNKSLKNRVVKTYKNLHNDETIDYYDDIKLDNLKKKINNMSFFYMYRIGIYCISAGFFKHGYDIFKKLSLLVISRDIRLWCTCLMNYSKFYNIKRKMEKNDSKNIFFSPLKFLKISEQCIKKMYNYKNNFFILAIFLKIKWNIYKTMENMIILITDIKDEINFTLKYFFYNIENFIKCLKNIMISLLILFNFNHLFSFISKKILTIYTILVKSLFIFCYFLKQKVIPYLFLNPSFLMDVFVEQDFEGNAIGAIGSIGSIGSPRSSISGAPSASITPSTSSTSNASDASNTSSTSSASSVYSISSKFLYENGVDNMDNVGNPSSGWEHQETFLHVIGTMRSFIRFYVRKGKEKSIRKRLFATELKNIEGKAFNDVFNHVMSLWNMGASDFFFYEYIRKLKEVYDHLFKDNVLSKKRVITFIKICLTVFYKINYPTPPRVLSSIPAPYVSSRTYIYRSNRGKRHHEVESLKCVGRLMIHEKVAHVKKEKIESLFVQGCMLASEFYYCNVKLILGRKVIRQVDVKARGVHVTYTSHIKIDDNDLKNFHIFLTPLKRNKNLLGQTKATVFFFKYV</sequence>
<dbReference type="Proteomes" id="UP000078546">
    <property type="component" value="Unassembled WGS sequence"/>
</dbReference>
<gene>
    <name evidence="2" type="ORF">POVCU1_001080</name>
</gene>
<feature type="compositionally biased region" description="Polar residues" evidence="1">
    <location>
        <begin position="810"/>
        <end position="819"/>
    </location>
</feature>
<organism evidence="2 3">
    <name type="scientific">Plasmodium ovale curtisi</name>
    <dbReference type="NCBI Taxonomy" id="864141"/>
    <lineage>
        <taxon>Eukaryota</taxon>
        <taxon>Sar</taxon>
        <taxon>Alveolata</taxon>
        <taxon>Apicomplexa</taxon>
        <taxon>Aconoidasida</taxon>
        <taxon>Haemosporida</taxon>
        <taxon>Plasmodiidae</taxon>
        <taxon>Plasmodium</taxon>
        <taxon>Plasmodium (Plasmodium)</taxon>
    </lineage>
</organism>
<feature type="region of interest" description="Disordered" evidence="1">
    <location>
        <begin position="1362"/>
        <end position="1390"/>
    </location>
</feature>
<feature type="compositionally biased region" description="Basic and acidic residues" evidence="1">
    <location>
        <begin position="755"/>
        <end position="767"/>
    </location>
</feature>
<feature type="compositionally biased region" description="Basic and acidic residues" evidence="1">
    <location>
        <begin position="847"/>
        <end position="858"/>
    </location>
</feature>
<evidence type="ECO:0000256" key="1">
    <source>
        <dbReference type="SAM" id="MobiDB-lite"/>
    </source>
</evidence>
<dbReference type="EMBL" id="FLQV01000025">
    <property type="protein sequence ID" value="SBS80459.1"/>
    <property type="molecule type" value="Genomic_DNA"/>
</dbReference>
<feature type="region of interest" description="Disordered" evidence="1">
    <location>
        <begin position="754"/>
        <end position="869"/>
    </location>
</feature>
<feature type="region of interest" description="Disordered" evidence="1">
    <location>
        <begin position="662"/>
        <end position="681"/>
    </location>
</feature>
<protein>
    <submittedName>
        <fullName evidence="2">Uncharacterized protein</fullName>
    </submittedName>
</protein>
<feature type="compositionally biased region" description="Basic and acidic residues" evidence="1">
    <location>
        <begin position="695"/>
        <end position="705"/>
    </location>
</feature>
<accession>A0A1A8VJ12</accession>
<feature type="region of interest" description="Disordered" evidence="1">
    <location>
        <begin position="692"/>
        <end position="714"/>
    </location>
</feature>
<name>A0A1A8VJ12_PLAOA</name>